<dbReference type="EMBL" id="JAFJYH010000541">
    <property type="protein sequence ID" value="KAG4410998.1"/>
    <property type="molecule type" value="Genomic_DNA"/>
</dbReference>
<feature type="transmembrane region" description="Helical" evidence="3">
    <location>
        <begin position="567"/>
        <end position="584"/>
    </location>
</feature>
<reference evidence="5" key="1">
    <citation type="submission" date="2021-02" db="EMBL/GenBank/DDBJ databases">
        <title>Genome sequence Cadophora malorum strain M34.</title>
        <authorList>
            <person name="Stefanovic E."/>
            <person name="Vu D."/>
            <person name="Scully C."/>
            <person name="Dijksterhuis J."/>
            <person name="Roader J."/>
            <person name="Houbraken J."/>
        </authorList>
    </citation>
    <scope>NUCLEOTIDE SEQUENCE</scope>
    <source>
        <strain evidence="5">M34</strain>
    </source>
</reference>
<keyword evidence="3" id="KW-0812">Transmembrane</keyword>
<dbReference type="PANTHER" id="PTHR12358">
    <property type="entry name" value="SPHINGOSINE KINASE"/>
    <property type="match status" value="1"/>
</dbReference>
<dbReference type="InterPro" id="IPR011701">
    <property type="entry name" value="MFS"/>
</dbReference>
<feature type="transmembrane region" description="Helical" evidence="3">
    <location>
        <begin position="663"/>
        <end position="683"/>
    </location>
</feature>
<dbReference type="InterPro" id="IPR001206">
    <property type="entry name" value="Diacylglycerol_kinase_cat_dom"/>
</dbReference>
<sequence>MGRQMKMTQGYTKDGYKLNPIYDDTASFVNSKFCVPWTSNFPKLRIIPFYNVLWAEIDNNHLIIVFVANWISILLDCSYKGAQQKKRAKVLINPYSGNGKARRWYSKYIKPLFEAARCSIDAVETGYSGEGTTISEGLDVDKFDMVVVCSGDGLAHEVFNGLGKRPDARRALSKIAVAHVPCGSGNGLSQNLNATGNASIATLAVIKGIRKPLDLISVTQEDSRVLSFLSQTTGIGAESDLATENLRWMGEVRFKLGFLTRILAKKVYPCEIVVRIVMSSKESIMDHYAQESLKNALEDAKCERTPEVDSSGEDQANKGLPPLEYGTVHDKIPDDWTVIPGDKLGILYCGNPGPGYDLSSGSTIEVISETADVQYIHYKRRCYALTIVGQVVMGIAGAVPISLPSHYTNLWFDGNSRIAANAIMSLSNPTGGAIAQIIALIVVKTKQDIPTLMLYISIIATLSILVPAKPLTPPCMPSEEENVHPKAALMMLAKNPRFWLFFIPFTIFIGFFNAISSLLTQIMSPYGVSSDTSGYLGAALIGCGLVTAAAATPVIDKLQARLLSMKVAAPTIGICYLTFIWIPGSPIVTAYVVLGVIGGASFTLLPVTLEWLAKETEPAPPEVSSVLCWMIGQLLGIVFTISMQNLKTHGDPAVPNGDMKRGLIFEGVIAIACSILPLFERLVRKMDVPNMQPAFCQYNETLLRVVPEAQLRAEWSYSIGYIEGKGM</sequence>
<feature type="transmembrane region" description="Helical" evidence="3">
    <location>
        <begin position="590"/>
        <end position="613"/>
    </location>
</feature>
<dbReference type="PANTHER" id="PTHR12358:SF31">
    <property type="entry name" value="ACYLGLYCEROL KINASE, MITOCHONDRIAL"/>
    <property type="match status" value="1"/>
</dbReference>
<dbReference type="GO" id="GO:0001727">
    <property type="term" value="F:lipid kinase activity"/>
    <property type="evidence" value="ECO:0007669"/>
    <property type="project" value="TreeGrafter"/>
</dbReference>
<comment type="caution">
    <text evidence="5">The sequence shown here is derived from an EMBL/GenBank/DDBJ whole genome shotgun (WGS) entry which is preliminary data.</text>
</comment>
<name>A0A8H7W3J2_9HELO</name>
<dbReference type="Pfam" id="PF24321">
    <property type="entry name" value="DUF7493"/>
    <property type="match status" value="1"/>
</dbReference>
<comment type="subcellular location">
    <subcellularLocation>
        <location evidence="1">Membrane</location>
        <topology evidence="1">Multi-pass membrane protein</topology>
    </subcellularLocation>
</comment>
<dbReference type="InterPro" id="IPR036259">
    <property type="entry name" value="MFS_trans_sf"/>
</dbReference>
<feature type="transmembrane region" description="Helical" evidence="3">
    <location>
        <begin position="498"/>
        <end position="523"/>
    </location>
</feature>
<dbReference type="SUPFAM" id="SSF103473">
    <property type="entry name" value="MFS general substrate transporter"/>
    <property type="match status" value="1"/>
</dbReference>
<feature type="transmembrane region" description="Helical" evidence="3">
    <location>
        <begin position="423"/>
        <end position="443"/>
    </location>
</feature>
<feature type="transmembrane region" description="Helical" evidence="3">
    <location>
        <begin position="382"/>
        <end position="403"/>
    </location>
</feature>
<dbReference type="GO" id="GO:0016773">
    <property type="term" value="F:phosphotransferase activity, alcohol group as acceptor"/>
    <property type="evidence" value="ECO:0007669"/>
    <property type="project" value="UniProtKB-ARBA"/>
</dbReference>
<dbReference type="Gene3D" id="1.20.1250.20">
    <property type="entry name" value="MFS general substrate transporter like domains"/>
    <property type="match status" value="1"/>
</dbReference>
<accession>A0A8H7W3J2</accession>
<feature type="domain" description="DAGKc" evidence="4">
    <location>
        <begin position="83"/>
        <end position="222"/>
    </location>
</feature>
<dbReference type="GO" id="GO:0005737">
    <property type="term" value="C:cytoplasm"/>
    <property type="evidence" value="ECO:0007669"/>
    <property type="project" value="TreeGrafter"/>
</dbReference>
<dbReference type="SUPFAM" id="SSF111331">
    <property type="entry name" value="NAD kinase/diacylglycerol kinase-like"/>
    <property type="match status" value="1"/>
</dbReference>
<dbReference type="Gene3D" id="3.40.50.10330">
    <property type="entry name" value="Probable inorganic polyphosphate/atp-NAD kinase, domain 1"/>
    <property type="match status" value="1"/>
</dbReference>
<organism evidence="5 6">
    <name type="scientific">Cadophora malorum</name>
    <dbReference type="NCBI Taxonomy" id="108018"/>
    <lineage>
        <taxon>Eukaryota</taxon>
        <taxon>Fungi</taxon>
        <taxon>Dikarya</taxon>
        <taxon>Ascomycota</taxon>
        <taxon>Pezizomycotina</taxon>
        <taxon>Leotiomycetes</taxon>
        <taxon>Helotiales</taxon>
        <taxon>Ploettnerulaceae</taxon>
        <taxon>Cadophora</taxon>
    </lineage>
</organism>
<dbReference type="GO" id="GO:0022857">
    <property type="term" value="F:transmembrane transporter activity"/>
    <property type="evidence" value="ECO:0007669"/>
    <property type="project" value="InterPro"/>
</dbReference>
<dbReference type="OrthoDB" id="3853857at2759"/>
<protein>
    <recommendedName>
        <fullName evidence="4">DAGKc domain-containing protein</fullName>
    </recommendedName>
</protein>
<feature type="transmembrane region" description="Helical" evidence="3">
    <location>
        <begin position="535"/>
        <end position="555"/>
    </location>
</feature>
<dbReference type="SMART" id="SM00046">
    <property type="entry name" value="DAGKc"/>
    <property type="match status" value="1"/>
</dbReference>
<keyword evidence="3" id="KW-0472">Membrane</keyword>
<evidence type="ECO:0000313" key="5">
    <source>
        <dbReference type="EMBL" id="KAG4410998.1"/>
    </source>
</evidence>
<dbReference type="Proteomes" id="UP000664132">
    <property type="component" value="Unassembled WGS sequence"/>
</dbReference>
<dbReference type="GO" id="GO:0016020">
    <property type="term" value="C:membrane"/>
    <property type="evidence" value="ECO:0007669"/>
    <property type="project" value="UniProtKB-SubCell"/>
</dbReference>
<evidence type="ECO:0000256" key="3">
    <source>
        <dbReference type="SAM" id="Phobius"/>
    </source>
</evidence>
<evidence type="ECO:0000313" key="6">
    <source>
        <dbReference type="Proteomes" id="UP000664132"/>
    </source>
</evidence>
<dbReference type="GO" id="GO:0046512">
    <property type="term" value="P:sphingosine biosynthetic process"/>
    <property type="evidence" value="ECO:0007669"/>
    <property type="project" value="TreeGrafter"/>
</dbReference>
<dbReference type="InterPro" id="IPR050187">
    <property type="entry name" value="Lipid_Phosphate_FormReg"/>
</dbReference>
<keyword evidence="6" id="KW-1185">Reference proteome</keyword>
<dbReference type="InterPro" id="IPR017438">
    <property type="entry name" value="ATP-NAD_kinase_N"/>
</dbReference>
<dbReference type="InterPro" id="IPR055916">
    <property type="entry name" value="DUF7493"/>
</dbReference>
<evidence type="ECO:0000256" key="2">
    <source>
        <dbReference type="SAM" id="MobiDB-lite"/>
    </source>
</evidence>
<keyword evidence="3" id="KW-1133">Transmembrane helix</keyword>
<dbReference type="PROSITE" id="PS50146">
    <property type="entry name" value="DAGK"/>
    <property type="match status" value="1"/>
</dbReference>
<dbReference type="Pfam" id="PF07690">
    <property type="entry name" value="MFS_1"/>
    <property type="match status" value="1"/>
</dbReference>
<dbReference type="InterPro" id="IPR016064">
    <property type="entry name" value="NAD/diacylglycerol_kinase_sf"/>
</dbReference>
<feature type="transmembrane region" description="Helical" evidence="3">
    <location>
        <begin position="625"/>
        <end position="643"/>
    </location>
</feature>
<proteinExistence type="predicted"/>
<feature type="region of interest" description="Disordered" evidence="2">
    <location>
        <begin position="303"/>
        <end position="324"/>
    </location>
</feature>
<dbReference type="AlphaFoldDB" id="A0A8H7W3J2"/>
<evidence type="ECO:0000256" key="1">
    <source>
        <dbReference type="ARBA" id="ARBA00004141"/>
    </source>
</evidence>
<dbReference type="Pfam" id="PF00781">
    <property type="entry name" value="DAGK_cat"/>
    <property type="match status" value="1"/>
</dbReference>
<evidence type="ECO:0000259" key="4">
    <source>
        <dbReference type="PROSITE" id="PS50146"/>
    </source>
</evidence>
<gene>
    <name evidence="5" type="ORF">IFR04_015869</name>
</gene>
<dbReference type="Gene3D" id="2.60.200.40">
    <property type="match status" value="1"/>
</dbReference>